<dbReference type="InterPro" id="IPR050307">
    <property type="entry name" value="Sterol_Desaturase_Related"/>
</dbReference>
<evidence type="ECO:0000313" key="12">
    <source>
        <dbReference type="EMBL" id="KAJ1689601.1"/>
    </source>
</evidence>
<dbReference type="InterPro" id="IPR006694">
    <property type="entry name" value="Fatty_acid_hydroxylase"/>
</dbReference>
<dbReference type="GO" id="GO:0016491">
    <property type="term" value="F:oxidoreductase activity"/>
    <property type="evidence" value="ECO:0007669"/>
    <property type="project" value="InterPro"/>
</dbReference>
<evidence type="ECO:0000256" key="1">
    <source>
        <dbReference type="ARBA" id="ARBA00004477"/>
    </source>
</evidence>
<keyword evidence="9" id="KW-0456">Lyase</keyword>
<evidence type="ECO:0000256" key="8">
    <source>
        <dbReference type="ARBA" id="ARBA00023136"/>
    </source>
</evidence>
<comment type="similarity">
    <text evidence="2">Belongs to the sterol desaturase family.</text>
</comment>
<keyword evidence="7" id="KW-1133">Transmembrane helix</keyword>
<dbReference type="PANTHER" id="PTHR11863">
    <property type="entry name" value="STEROL DESATURASE"/>
    <property type="match status" value="1"/>
</dbReference>
<evidence type="ECO:0000256" key="2">
    <source>
        <dbReference type="ARBA" id="ARBA00009324"/>
    </source>
</evidence>
<feature type="domain" description="Fatty acid hydroxylase" evidence="11">
    <location>
        <begin position="4"/>
        <end position="69"/>
    </location>
</feature>
<proteinExistence type="inferred from homology"/>
<dbReference type="EC" id="4.1.99.5" evidence="3"/>
<comment type="subcellular location">
    <subcellularLocation>
        <location evidence="1">Endoplasmic reticulum membrane</location>
        <topology evidence="1">Multi-pass membrane protein</topology>
    </subcellularLocation>
</comment>
<gene>
    <name evidence="12" type="ORF">LUZ63_013756</name>
</gene>
<dbReference type="Pfam" id="PF04116">
    <property type="entry name" value="FA_hydroxylase"/>
    <property type="match status" value="1"/>
</dbReference>
<keyword evidence="13" id="KW-1185">Reference proteome</keyword>
<evidence type="ECO:0000256" key="6">
    <source>
        <dbReference type="ARBA" id="ARBA00022857"/>
    </source>
</evidence>
<evidence type="ECO:0000256" key="5">
    <source>
        <dbReference type="ARBA" id="ARBA00022824"/>
    </source>
</evidence>
<dbReference type="GO" id="GO:0008610">
    <property type="term" value="P:lipid biosynthetic process"/>
    <property type="evidence" value="ECO:0007669"/>
    <property type="project" value="InterPro"/>
</dbReference>
<evidence type="ECO:0000259" key="11">
    <source>
        <dbReference type="Pfam" id="PF04116"/>
    </source>
</evidence>
<keyword evidence="6" id="KW-0521">NADP</keyword>
<evidence type="ECO:0000256" key="7">
    <source>
        <dbReference type="ARBA" id="ARBA00022989"/>
    </source>
</evidence>
<evidence type="ECO:0000256" key="3">
    <source>
        <dbReference type="ARBA" id="ARBA00013146"/>
    </source>
</evidence>
<comment type="catalytic activity">
    <reaction evidence="10">
        <text>a long-chain fatty aldehyde + 2 NADPH + O2 + H(+) = a long-chain alkane + formate + 2 NADP(+) + H2O</text>
        <dbReference type="Rhea" id="RHEA:21440"/>
        <dbReference type="ChEBI" id="CHEBI:15377"/>
        <dbReference type="ChEBI" id="CHEBI:15378"/>
        <dbReference type="ChEBI" id="CHEBI:15379"/>
        <dbReference type="ChEBI" id="CHEBI:15740"/>
        <dbReference type="ChEBI" id="CHEBI:17176"/>
        <dbReference type="ChEBI" id="CHEBI:57783"/>
        <dbReference type="ChEBI" id="CHEBI:58349"/>
        <dbReference type="ChEBI" id="CHEBI:83563"/>
        <dbReference type="EC" id="4.1.99.5"/>
    </reaction>
</comment>
<evidence type="ECO:0000256" key="4">
    <source>
        <dbReference type="ARBA" id="ARBA00022692"/>
    </source>
</evidence>
<keyword evidence="8" id="KW-0472">Membrane</keyword>
<sequence>MSPGTSVMFFVFATIKGVDDHCGFMLPWNPFHVLFDNNTAYHDIHHQVKGDKYNFSQPFFVHWDKLLGTYAPFTVEKRDDGGLQARIEKKKKKKKFVNIYRI</sequence>
<dbReference type="Proteomes" id="UP001151287">
    <property type="component" value="Unassembled WGS sequence"/>
</dbReference>
<dbReference type="AlphaFoldDB" id="A0A9Q0C956"/>
<organism evidence="12 13">
    <name type="scientific">Rhynchospora breviuscula</name>
    <dbReference type="NCBI Taxonomy" id="2022672"/>
    <lineage>
        <taxon>Eukaryota</taxon>
        <taxon>Viridiplantae</taxon>
        <taxon>Streptophyta</taxon>
        <taxon>Embryophyta</taxon>
        <taxon>Tracheophyta</taxon>
        <taxon>Spermatophyta</taxon>
        <taxon>Magnoliopsida</taxon>
        <taxon>Liliopsida</taxon>
        <taxon>Poales</taxon>
        <taxon>Cyperaceae</taxon>
        <taxon>Cyperoideae</taxon>
        <taxon>Rhynchosporeae</taxon>
        <taxon>Rhynchospora</taxon>
    </lineage>
</organism>
<keyword evidence="5" id="KW-0256">Endoplasmic reticulum</keyword>
<evidence type="ECO:0000256" key="10">
    <source>
        <dbReference type="ARBA" id="ARBA00047909"/>
    </source>
</evidence>
<dbReference type="GO" id="GO:0071771">
    <property type="term" value="F:aldehyde oxygenase (deformylating) activity"/>
    <property type="evidence" value="ECO:0007669"/>
    <property type="project" value="UniProtKB-EC"/>
</dbReference>
<evidence type="ECO:0000256" key="9">
    <source>
        <dbReference type="ARBA" id="ARBA00023239"/>
    </source>
</evidence>
<reference evidence="12" key="1">
    <citation type="journal article" date="2022" name="Cell">
        <title>Repeat-based holocentromeres influence genome architecture and karyotype evolution.</title>
        <authorList>
            <person name="Hofstatter P.G."/>
            <person name="Thangavel G."/>
            <person name="Lux T."/>
            <person name="Neumann P."/>
            <person name="Vondrak T."/>
            <person name="Novak P."/>
            <person name="Zhang M."/>
            <person name="Costa L."/>
            <person name="Castellani M."/>
            <person name="Scott A."/>
            <person name="Toegelov H."/>
            <person name="Fuchs J."/>
            <person name="Mata-Sucre Y."/>
            <person name="Dias Y."/>
            <person name="Vanzela A.L.L."/>
            <person name="Huettel B."/>
            <person name="Almeida C.C.S."/>
            <person name="Simkova H."/>
            <person name="Souza G."/>
            <person name="Pedrosa-Harand A."/>
            <person name="Macas J."/>
            <person name="Mayer K.F.X."/>
            <person name="Houben A."/>
            <person name="Marques A."/>
        </authorList>
    </citation>
    <scope>NUCLEOTIDE SEQUENCE</scope>
    <source>
        <strain evidence="12">RhyBre1mFocal</strain>
    </source>
</reference>
<dbReference type="EMBL" id="JAMQYH010000004">
    <property type="protein sequence ID" value="KAJ1689601.1"/>
    <property type="molecule type" value="Genomic_DNA"/>
</dbReference>
<evidence type="ECO:0000313" key="13">
    <source>
        <dbReference type="Proteomes" id="UP001151287"/>
    </source>
</evidence>
<protein>
    <recommendedName>
        <fullName evidence="3">aldehyde oxygenase (deformylating)</fullName>
        <ecNumber evidence="3">4.1.99.5</ecNumber>
    </recommendedName>
</protein>
<dbReference type="GO" id="GO:0005789">
    <property type="term" value="C:endoplasmic reticulum membrane"/>
    <property type="evidence" value="ECO:0007669"/>
    <property type="project" value="UniProtKB-SubCell"/>
</dbReference>
<accession>A0A9Q0C956</accession>
<comment type="caution">
    <text evidence="12">The sequence shown here is derived from an EMBL/GenBank/DDBJ whole genome shotgun (WGS) entry which is preliminary data.</text>
</comment>
<dbReference type="OrthoDB" id="686641at2759"/>
<name>A0A9Q0C956_9POAL</name>
<dbReference type="GO" id="GO:0005506">
    <property type="term" value="F:iron ion binding"/>
    <property type="evidence" value="ECO:0007669"/>
    <property type="project" value="InterPro"/>
</dbReference>
<keyword evidence="4" id="KW-0812">Transmembrane</keyword>